<dbReference type="CDD" id="cd02933">
    <property type="entry name" value="OYE_like_FMN"/>
    <property type="match status" value="1"/>
</dbReference>
<evidence type="ECO:0000313" key="4">
    <source>
        <dbReference type="Proteomes" id="UP001194746"/>
    </source>
</evidence>
<dbReference type="PANTHER" id="PTHR22893">
    <property type="entry name" value="NADH OXIDOREDUCTASE-RELATED"/>
    <property type="match status" value="1"/>
</dbReference>
<dbReference type="GO" id="GO:0003959">
    <property type="term" value="F:NADPH dehydrogenase activity"/>
    <property type="evidence" value="ECO:0007669"/>
    <property type="project" value="TreeGrafter"/>
</dbReference>
<feature type="domain" description="NADH:flavin oxidoreductase/NADH oxidase N-terminal" evidence="2">
    <location>
        <begin position="8"/>
        <end position="339"/>
    </location>
</feature>
<comment type="caution">
    <text evidence="3">The sequence shown here is derived from an EMBL/GenBank/DDBJ whole genome shotgun (WGS) entry which is preliminary data.</text>
</comment>
<dbReference type="AlphaFoldDB" id="A0AAD4CCN3"/>
<dbReference type="SUPFAM" id="SSF51395">
    <property type="entry name" value="FMN-linked oxidoreductases"/>
    <property type="match status" value="1"/>
</dbReference>
<reference evidence="3" key="1">
    <citation type="journal article" date="2019" name="Beilstein J. Org. Chem.">
        <title>Nanangenines: drimane sesquiterpenoids as the dominant metabolite cohort of a novel Australian fungus, Aspergillus nanangensis.</title>
        <authorList>
            <person name="Lacey H.J."/>
            <person name="Gilchrist C.L.M."/>
            <person name="Crombie A."/>
            <person name="Kalaitzis J.A."/>
            <person name="Vuong D."/>
            <person name="Rutledge P.J."/>
            <person name="Turner P."/>
            <person name="Pitt J.I."/>
            <person name="Lacey E."/>
            <person name="Chooi Y.H."/>
            <person name="Piggott A.M."/>
        </authorList>
    </citation>
    <scope>NUCLEOTIDE SEQUENCE</scope>
    <source>
        <strain evidence="3">MST-FP2251</strain>
    </source>
</reference>
<gene>
    <name evidence="3" type="ORF">FE257_003740</name>
</gene>
<sequence>MNDNKSPLFQPLQVGPVTLAHRIAMAPLTRFRADDNHIPLPFVAEYYSQRGSTPGTLLVSEGTFIDARAGGMRNIPGIYNAAQIAAWKKVTAAVHAKGSMIFCQLWALGRAADPAVSAEEGFSRLSSSTVPIPGARPAANPMTPVDIADFIAMYASAARNAIEAGFDGVELHGANGYLIDQFTQDCCNQRDDQYGGSVANRARFCLEAVRAVVDAIGAHRTSVRLSPWSSFQAMRMADPQPQFTYLIQQLRQMDLAYLHLVESRVAGNMDVDSTETLDWAIRTWGPDRPILLAGGFTPETAERLVQQDYPGYQVVVVFGRYFISTPDLPFRVRNGLPLEMYDRARFYNPKSPEGYVDYPFSSEFVRSSAHI</sequence>
<dbReference type="Proteomes" id="UP001194746">
    <property type="component" value="Unassembled WGS sequence"/>
</dbReference>
<dbReference type="Pfam" id="PF00724">
    <property type="entry name" value="Oxidored_FMN"/>
    <property type="match status" value="1"/>
</dbReference>
<accession>A0AAD4CCN3</accession>
<dbReference type="Gene3D" id="3.20.20.70">
    <property type="entry name" value="Aldolase class I"/>
    <property type="match status" value="1"/>
</dbReference>
<dbReference type="FunFam" id="3.20.20.70:FF:000138">
    <property type="entry name" value="NADPH dehydrogenase 1"/>
    <property type="match status" value="1"/>
</dbReference>
<name>A0AAD4CCN3_ASPNN</name>
<dbReference type="InterPro" id="IPR045247">
    <property type="entry name" value="Oye-like"/>
</dbReference>
<dbReference type="EMBL" id="VCAU01000170">
    <property type="protein sequence ID" value="KAF9883322.1"/>
    <property type="molecule type" value="Genomic_DNA"/>
</dbReference>
<organism evidence="3 4">
    <name type="scientific">Aspergillus nanangensis</name>
    <dbReference type="NCBI Taxonomy" id="2582783"/>
    <lineage>
        <taxon>Eukaryota</taxon>
        <taxon>Fungi</taxon>
        <taxon>Dikarya</taxon>
        <taxon>Ascomycota</taxon>
        <taxon>Pezizomycotina</taxon>
        <taxon>Eurotiomycetes</taxon>
        <taxon>Eurotiomycetidae</taxon>
        <taxon>Eurotiales</taxon>
        <taxon>Aspergillaceae</taxon>
        <taxon>Aspergillus</taxon>
        <taxon>Aspergillus subgen. Circumdati</taxon>
    </lineage>
</organism>
<reference evidence="3" key="2">
    <citation type="submission" date="2020-02" db="EMBL/GenBank/DDBJ databases">
        <authorList>
            <person name="Gilchrist C.L.M."/>
            <person name="Chooi Y.-H."/>
        </authorList>
    </citation>
    <scope>NUCLEOTIDE SEQUENCE</scope>
    <source>
        <strain evidence="3">MST-FP2251</strain>
    </source>
</reference>
<keyword evidence="4" id="KW-1185">Reference proteome</keyword>
<evidence type="ECO:0000313" key="3">
    <source>
        <dbReference type="EMBL" id="KAF9883322.1"/>
    </source>
</evidence>
<evidence type="ECO:0000259" key="2">
    <source>
        <dbReference type="Pfam" id="PF00724"/>
    </source>
</evidence>
<dbReference type="InterPro" id="IPR001155">
    <property type="entry name" value="OxRdtase_FMN_N"/>
</dbReference>
<proteinExistence type="predicted"/>
<dbReference type="PANTHER" id="PTHR22893:SF91">
    <property type="entry name" value="NADPH DEHYDROGENASE 2-RELATED"/>
    <property type="match status" value="1"/>
</dbReference>
<dbReference type="InterPro" id="IPR013785">
    <property type="entry name" value="Aldolase_TIM"/>
</dbReference>
<dbReference type="GO" id="GO:0010181">
    <property type="term" value="F:FMN binding"/>
    <property type="evidence" value="ECO:0007669"/>
    <property type="project" value="InterPro"/>
</dbReference>
<protein>
    <recommendedName>
        <fullName evidence="2">NADH:flavin oxidoreductase/NADH oxidase N-terminal domain-containing protein</fullName>
    </recommendedName>
</protein>
<evidence type="ECO:0000256" key="1">
    <source>
        <dbReference type="ARBA" id="ARBA00022857"/>
    </source>
</evidence>
<keyword evidence="1" id="KW-0521">NADP</keyword>